<gene>
    <name evidence="1" type="ORF">NDU88_003494</name>
</gene>
<evidence type="ECO:0000313" key="2">
    <source>
        <dbReference type="Proteomes" id="UP001066276"/>
    </source>
</evidence>
<comment type="caution">
    <text evidence="1">The sequence shown here is derived from an EMBL/GenBank/DDBJ whole genome shotgun (WGS) entry which is preliminary data.</text>
</comment>
<evidence type="ECO:0000313" key="1">
    <source>
        <dbReference type="EMBL" id="KAJ1083335.1"/>
    </source>
</evidence>
<organism evidence="1 2">
    <name type="scientific">Pleurodeles waltl</name>
    <name type="common">Iberian ribbed newt</name>
    <dbReference type="NCBI Taxonomy" id="8319"/>
    <lineage>
        <taxon>Eukaryota</taxon>
        <taxon>Metazoa</taxon>
        <taxon>Chordata</taxon>
        <taxon>Craniata</taxon>
        <taxon>Vertebrata</taxon>
        <taxon>Euteleostomi</taxon>
        <taxon>Amphibia</taxon>
        <taxon>Batrachia</taxon>
        <taxon>Caudata</taxon>
        <taxon>Salamandroidea</taxon>
        <taxon>Salamandridae</taxon>
        <taxon>Pleurodelinae</taxon>
        <taxon>Pleurodeles</taxon>
    </lineage>
</organism>
<dbReference type="Proteomes" id="UP001066276">
    <property type="component" value="Chromosome 12"/>
</dbReference>
<accession>A0AAV7KYN1</accession>
<sequence length="149" mass="15566">METVPSWGAPDRSGMETAADEVRPLRVRLLPSLLWGLVRRFLGELLILVGPAGATPSDTYLLGFCGPPPAAWNSWPGQAGCWYWGGGLPGCGVGSWGATGGPGLIYGGLDLLELEIAVPGLRLCWGSFAAARILSGLECDAFVWGPLVG</sequence>
<proteinExistence type="predicted"/>
<protein>
    <submittedName>
        <fullName evidence="1">Uncharacterized protein</fullName>
    </submittedName>
</protein>
<keyword evidence="2" id="KW-1185">Reference proteome</keyword>
<dbReference type="AlphaFoldDB" id="A0AAV7KYN1"/>
<reference evidence="1" key="1">
    <citation type="journal article" date="2022" name="bioRxiv">
        <title>Sequencing and chromosome-scale assembly of the giantPleurodeles waltlgenome.</title>
        <authorList>
            <person name="Brown T."/>
            <person name="Elewa A."/>
            <person name="Iarovenko S."/>
            <person name="Subramanian E."/>
            <person name="Araus A.J."/>
            <person name="Petzold A."/>
            <person name="Susuki M."/>
            <person name="Suzuki K.-i.T."/>
            <person name="Hayashi T."/>
            <person name="Toyoda A."/>
            <person name="Oliveira C."/>
            <person name="Osipova E."/>
            <person name="Leigh N.D."/>
            <person name="Simon A."/>
            <person name="Yun M.H."/>
        </authorList>
    </citation>
    <scope>NUCLEOTIDE SEQUENCE</scope>
    <source>
        <strain evidence="1">20211129_DDA</strain>
        <tissue evidence="1">Liver</tissue>
    </source>
</reference>
<dbReference type="EMBL" id="JANPWB010000016">
    <property type="protein sequence ID" value="KAJ1083335.1"/>
    <property type="molecule type" value="Genomic_DNA"/>
</dbReference>
<name>A0AAV7KYN1_PLEWA</name>